<accession>A0A1W1UGW7</accession>
<evidence type="ECO:0000313" key="3">
    <source>
        <dbReference type="Proteomes" id="UP000192582"/>
    </source>
</evidence>
<dbReference type="Proteomes" id="UP000192582">
    <property type="component" value="Unassembled WGS sequence"/>
</dbReference>
<dbReference type="RefSeq" id="WP_084045708.1">
    <property type="nucleotide sequence ID" value="NZ_FWWU01000004.1"/>
</dbReference>
<feature type="region of interest" description="Disordered" evidence="1">
    <location>
        <begin position="16"/>
        <end position="49"/>
    </location>
</feature>
<dbReference type="EMBL" id="FWWU01000004">
    <property type="protein sequence ID" value="SMB80345.1"/>
    <property type="molecule type" value="Genomic_DNA"/>
</dbReference>
<gene>
    <name evidence="2" type="ORF">SAMN00790413_05499</name>
</gene>
<protein>
    <submittedName>
        <fullName evidence="2">Uncharacterized protein</fullName>
    </submittedName>
</protein>
<sequence>MHGFFAKRTPAALPVRSTALGSASEASRPAGSRPEPSPAATPRPYTREGDRLGTALREFLSSQRYEVQENVRLKDFLALTCSAQAPAGTLTREAVRRVDFLIVSRGSKTPVLGLMLADATYGRDRRRRTEPSGSERMSGSIVTLLEVQAQALLAPGALAEALLPHL</sequence>
<keyword evidence="3" id="KW-1185">Reference proteome</keyword>
<evidence type="ECO:0000256" key="1">
    <source>
        <dbReference type="SAM" id="MobiDB-lite"/>
    </source>
</evidence>
<dbReference type="AlphaFoldDB" id="A0A1W1UGW7"/>
<organism evidence="2 3">
    <name type="scientific">Deinococcus hopiensis KR-140</name>
    <dbReference type="NCBI Taxonomy" id="695939"/>
    <lineage>
        <taxon>Bacteria</taxon>
        <taxon>Thermotogati</taxon>
        <taxon>Deinococcota</taxon>
        <taxon>Deinococci</taxon>
        <taxon>Deinococcales</taxon>
        <taxon>Deinococcaceae</taxon>
        <taxon>Deinococcus</taxon>
    </lineage>
</organism>
<evidence type="ECO:0000313" key="2">
    <source>
        <dbReference type="EMBL" id="SMB80345.1"/>
    </source>
</evidence>
<name>A0A1W1UGW7_9DEIO</name>
<proteinExistence type="predicted"/>
<reference evidence="2 3" key="1">
    <citation type="submission" date="2017-04" db="EMBL/GenBank/DDBJ databases">
        <authorList>
            <person name="Afonso C.L."/>
            <person name="Miller P.J."/>
            <person name="Scott M.A."/>
            <person name="Spackman E."/>
            <person name="Goraichik I."/>
            <person name="Dimitrov K.M."/>
            <person name="Suarez D.L."/>
            <person name="Swayne D.E."/>
        </authorList>
    </citation>
    <scope>NUCLEOTIDE SEQUENCE [LARGE SCALE GENOMIC DNA]</scope>
    <source>
        <strain evidence="2 3">KR-140</strain>
    </source>
</reference>